<dbReference type="AlphaFoldDB" id="A0A1X2H7D8"/>
<keyword evidence="1" id="KW-0732">Signal</keyword>
<feature type="chain" id="PRO_5012733264" description="Secreted protein" evidence="1">
    <location>
        <begin position="38"/>
        <end position="94"/>
    </location>
</feature>
<evidence type="ECO:0000256" key="1">
    <source>
        <dbReference type="SAM" id="SignalP"/>
    </source>
</evidence>
<reference evidence="2 3" key="1">
    <citation type="submission" date="2016-07" db="EMBL/GenBank/DDBJ databases">
        <title>Pervasive Adenine N6-methylation of Active Genes in Fungi.</title>
        <authorList>
            <consortium name="DOE Joint Genome Institute"/>
            <person name="Mondo S.J."/>
            <person name="Dannebaum R.O."/>
            <person name="Kuo R.C."/>
            <person name="Labutti K."/>
            <person name="Haridas S."/>
            <person name="Kuo A."/>
            <person name="Salamov A."/>
            <person name="Ahrendt S.R."/>
            <person name="Lipzen A."/>
            <person name="Sullivan W."/>
            <person name="Andreopoulos W.B."/>
            <person name="Clum A."/>
            <person name="Lindquist E."/>
            <person name="Daum C."/>
            <person name="Ramamoorthy G.K."/>
            <person name="Gryganskyi A."/>
            <person name="Culley D."/>
            <person name="Magnuson J.K."/>
            <person name="James T.Y."/>
            <person name="O'Malley M.A."/>
            <person name="Stajich J.E."/>
            <person name="Spatafora J.W."/>
            <person name="Visel A."/>
            <person name="Grigoriev I.V."/>
        </authorList>
    </citation>
    <scope>NUCLEOTIDE SEQUENCE [LARGE SCALE GENOMIC DNA]</scope>
    <source>
        <strain evidence="2 3">NRRL 2496</strain>
    </source>
</reference>
<dbReference type="Proteomes" id="UP000242180">
    <property type="component" value="Unassembled WGS sequence"/>
</dbReference>
<comment type="caution">
    <text evidence="2">The sequence shown here is derived from an EMBL/GenBank/DDBJ whole genome shotgun (WGS) entry which is preliminary data.</text>
</comment>
<evidence type="ECO:0000313" key="2">
    <source>
        <dbReference type="EMBL" id="ORY94485.1"/>
    </source>
</evidence>
<dbReference type="InParanoid" id="A0A1X2H7D8"/>
<feature type="signal peptide" evidence="1">
    <location>
        <begin position="1"/>
        <end position="37"/>
    </location>
</feature>
<accession>A0A1X2H7D8</accession>
<keyword evidence="3" id="KW-1185">Reference proteome</keyword>
<organism evidence="2 3">
    <name type="scientific">Syncephalastrum racemosum</name>
    <name type="common">Filamentous fungus</name>
    <dbReference type="NCBI Taxonomy" id="13706"/>
    <lineage>
        <taxon>Eukaryota</taxon>
        <taxon>Fungi</taxon>
        <taxon>Fungi incertae sedis</taxon>
        <taxon>Mucoromycota</taxon>
        <taxon>Mucoromycotina</taxon>
        <taxon>Mucoromycetes</taxon>
        <taxon>Mucorales</taxon>
        <taxon>Syncephalastraceae</taxon>
        <taxon>Syncephalastrum</taxon>
    </lineage>
</organism>
<protein>
    <recommendedName>
        <fullName evidence="4">Secreted protein</fullName>
    </recommendedName>
</protein>
<evidence type="ECO:0008006" key="4">
    <source>
        <dbReference type="Google" id="ProtNLM"/>
    </source>
</evidence>
<dbReference type="EMBL" id="MCGN01000007">
    <property type="protein sequence ID" value="ORY94485.1"/>
    <property type="molecule type" value="Genomic_DNA"/>
</dbReference>
<name>A0A1X2H7D8_SYNRA</name>
<proteinExistence type="predicted"/>
<gene>
    <name evidence="2" type="ORF">BCR43DRAFT_494111</name>
</gene>
<sequence length="94" mass="10223">MFLLQLMVGSVTKMLYWRKCIHRTLCFLLASFEAGSCAPCIICCSCCCSLFVSREGCCCERGEDWAGAGGVLNCRSGLELGWLSAKGWAILGRA</sequence>
<evidence type="ECO:0000313" key="3">
    <source>
        <dbReference type="Proteomes" id="UP000242180"/>
    </source>
</evidence>